<name>A0A2X0MCH1_9BASI</name>
<evidence type="ECO:0000313" key="2">
    <source>
        <dbReference type="Proteomes" id="UP000249723"/>
    </source>
</evidence>
<gene>
    <name evidence="1" type="ORF">BZ3500_MVSOF-1268-A1-R1_CHR2-1G04701</name>
</gene>
<dbReference type="EMBL" id="FMWP01000012">
    <property type="protein sequence ID" value="SCZ88875.1"/>
    <property type="molecule type" value="Genomic_DNA"/>
</dbReference>
<protein>
    <submittedName>
        <fullName evidence="1">BZ3500_MvSof-1268-A1-R1_Chr2-1g04701 protein</fullName>
    </submittedName>
</protein>
<keyword evidence="2" id="KW-1185">Reference proteome</keyword>
<accession>A0A2X0MCH1</accession>
<reference evidence="2" key="1">
    <citation type="submission" date="2016-10" db="EMBL/GenBank/DDBJ databases">
        <authorList>
            <person name="Jeantristanb JTB J.-T."/>
            <person name="Ricardo R."/>
        </authorList>
    </citation>
    <scope>NUCLEOTIDE SEQUENCE [LARGE SCALE GENOMIC DNA]</scope>
</reference>
<dbReference type="Proteomes" id="UP000249723">
    <property type="component" value="Unassembled WGS sequence"/>
</dbReference>
<dbReference type="AlphaFoldDB" id="A0A2X0MCH1"/>
<proteinExistence type="predicted"/>
<sequence>MYQPTVLSAAPACGVHVPIRSHVQALCMPRSQGRQGGPSQPRQAIKVLGARVAPYHGRPWACSSASCWAPRGSTLLFLPL</sequence>
<evidence type="ECO:0000313" key="1">
    <source>
        <dbReference type="EMBL" id="SCZ88875.1"/>
    </source>
</evidence>
<organism evidence="1 2">
    <name type="scientific">Microbotryum saponariae</name>
    <dbReference type="NCBI Taxonomy" id="289078"/>
    <lineage>
        <taxon>Eukaryota</taxon>
        <taxon>Fungi</taxon>
        <taxon>Dikarya</taxon>
        <taxon>Basidiomycota</taxon>
        <taxon>Pucciniomycotina</taxon>
        <taxon>Microbotryomycetes</taxon>
        <taxon>Microbotryales</taxon>
        <taxon>Microbotryaceae</taxon>
        <taxon>Microbotryum</taxon>
    </lineage>
</organism>